<reference evidence="1" key="1">
    <citation type="journal article" date="2023" name="G3 (Bethesda)">
        <title>A reference genome for the long-term kleptoplast-retaining sea slug Elysia crispata morphotype clarki.</title>
        <authorList>
            <person name="Eastman K.E."/>
            <person name="Pendleton A.L."/>
            <person name="Shaikh M.A."/>
            <person name="Suttiyut T."/>
            <person name="Ogas R."/>
            <person name="Tomko P."/>
            <person name="Gavelis G."/>
            <person name="Widhalm J.R."/>
            <person name="Wisecaver J.H."/>
        </authorList>
    </citation>
    <scope>NUCLEOTIDE SEQUENCE</scope>
    <source>
        <strain evidence="1">ECLA1</strain>
    </source>
</reference>
<dbReference type="EMBL" id="JAWDGP010006253">
    <property type="protein sequence ID" value="KAK3744714.1"/>
    <property type="molecule type" value="Genomic_DNA"/>
</dbReference>
<gene>
    <name evidence="1" type="ORF">RRG08_062363</name>
</gene>
<keyword evidence="2" id="KW-1185">Reference proteome</keyword>
<evidence type="ECO:0000313" key="1">
    <source>
        <dbReference type="EMBL" id="KAK3744714.1"/>
    </source>
</evidence>
<evidence type="ECO:0000313" key="2">
    <source>
        <dbReference type="Proteomes" id="UP001283361"/>
    </source>
</evidence>
<name>A0AAE0YGK3_9GAST</name>
<sequence>MTVSCCIDHEATQHCGDIDEKLLLGVVNSAVVCVTNLTFLVQRFEFKAFHQSVSAVMKANGREGRVAEKEFPPAAVWGRIFDHIGDVEWACLCFLPVFLHYRVSPASPVDPPCFPPPVIVNPISSSPEFSAIAPRDRGLAQPIKNLSMNFVFSFEHSSSSSAGRGKQTERRKEKDGIDSRGWLHCYNGQLLGTNIHIHIIRGNKRMKTKSDGKHFGILSGGFPSVSHHIDKQGKETHSHKDTVAFPYLRLCIRNAIKMEECEGNFD</sequence>
<dbReference type="AlphaFoldDB" id="A0AAE0YGK3"/>
<dbReference type="Proteomes" id="UP001283361">
    <property type="component" value="Unassembled WGS sequence"/>
</dbReference>
<organism evidence="1 2">
    <name type="scientific">Elysia crispata</name>
    <name type="common">lettuce slug</name>
    <dbReference type="NCBI Taxonomy" id="231223"/>
    <lineage>
        <taxon>Eukaryota</taxon>
        <taxon>Metazoa</taxon>
        <taxon>Spiralia</taxon>
        <taxon>Lophotrochozoa</taxon>
        <taxon>Mollusca</taxon>
        <taxon>Gastropoda</taxon>
        <taxon>Heterobranchia</taxon>
        <taxon>Euthyneura</taxon>
        <taxon>Panpulmonata</taxon>
        <taxon>Sacoglossa</taxon>
        <taxon>Placobranchoidea</taxon>
        <taxon>Plakobranchidae</taxon>
        <taxon>Elysia</taxon>
    </lineage>
</organism>
<protein>
    <submittedName>
        <fullName evidence="1">Uncharacterized protein</fullName>
    </submittedName>
</protein>
<proteinExistence type="predicted"/>
<accession>A0AAE0YGK3</accession>
<comment type="caution">
    <text evidence="1">The sequence shown here is derived from an EMBL/GenBank/DDBJ whole genome shotgun (WGS) entry which is preliminary data.</text>
</comment>